<comment type="caution">
    <text evidence="1">The sequence shown here is derived from an EMBL/GenBank/DDBJ whole genome shotgun (WGS) entry which is preliminary data.</text>
</comment>
<sequence>MPGIGIGIGIHRGVLIGDNGLINNLSTLFDGVDERVDIPDDASLDFERTDPFSVSHWVQYTAVAGLQITSSKRSVALTEGWATHSSNGLLIFLFAANGGTESIQIRSTNSITDTNWHNLIFTYDGSSTAAGANIYIDGVQETRVVITDTLASSILNNNSFKLAVDGNNTFPFNGNQDENSVWKKELSTSEATELYNGGKPTNLLTHSAASDLVGWWRMGDDDTFPTLTDNSTNTNNGTVINGLPGDFVNDTP</sequence>
<dbReference type="SUPFAM" id="SSF49899">
    <property type="entry name" value="Concanavalin A-like lectins/glucanases"/>
    <property type="match status" value="1"/>
</dbReference>
<evidence type="ECO:0000313" key="1">
    <source>
        <dbReference type="EMBL" id="KKN74678.1"/>
    </source>
</evidence>
<reference evidence="1" key="1">
    <citation type="journal article" date="2015" name="Nature">
        <title>Complex archaea that bridge the gap between prokaryotes and eukaryotes.</title>
        <authorList>
            <person name="Spang A."/>
            <person name="Saw J.H."/>
            <person name="Jorgensen S.L."/>
            <person name="Zaremba-Niedzwiedzka K."/>
            <person name="Martijn J."/>
            <person name="Lind A.E."/>
            <person name="van Eijk R."/>
            <person name="Schleper C."/>
            <person name="Guy L."/>
            <person name="Ettema T.J."/>
        </authorList>
    </citation>
    <scope>NUCLEOTIDE SEQUENCE</scope>
</reference>
<organism evidence="1">
    <name type="scientific">marine sediment metagenome</name>
    <dbReference type="NCBI Taxonomy" id="412755"/>
    <lineage>
        <taxon>unclassified sequences</taxon>
        <taxon>metagenomes</taxon>
        <taxon>ecological metagenomes</taxon>
    </lineage>
</organism>
<dbReference type="Pfam" id="PF13385">
    <property type="entry name" value="Laminin_G_3"/>
    <property type="match status" value="1"/>
</dbReference>
<accession>A0A0F9W9B5</accession>
<gene>
    <name evidence="1" type="ORF">LCGC14_0388800</name>
</gene>
<dbReference type="InterPro" id="IPR013320">
    <property type="entry name" value="ConA-like_dom_sf"/>
</dbReference>
<dbReference type="EMBL" id="LAZR01000322">
    <property type="protein sequence ID" value="KKN74678.1"/>
    <property type="molecule type" value="Genomic_DNA"/>
</dbReference>
<dbReference type="Gene3D" id="2.60.120.200">
    <property type="match status" value="1"/>
</dbReference>
<proteinExistence type="predicted"/>
<protein>
    <recommendedName>
        <fullName evidence="2">LamG-like jellyroll fold domain-containing protein</fullName>
    </recommendedName>
</protein>
<evidence type="ECO:0008006" key="2">
    <source>
        <dbReference type="Google" id="ProtNLM"/>
    </source>
</evidence>
<name>A0A0F9W9B5_9ZZZZ</name>
<dbReference type="AlphaFoldDB" id="A0A0F9W9B5"/>